<feature type="region of interest" description="Disordered" evidence="11">
    <location>
        <begin position="145"/>
        <end position="185"/>
    </location>
</feature>
<organism evidence="13 14">
    <name type="scientific">Candidatus Obscuribacter phosphatis</name>
    <dbReference type="NCBI Taxonomy" id="1906157"/>
    <lineage>
        <taxon>Bacteria</taxon>
        <taxon>Bacillati</taxon>
        <taxon>Candidatus Melainabacteria</taxon>
        <taxon>Candidatus Obscuribacterales</taxon>
        <taxon>Candidatus Obscuribacteraceae</taxon>
        <taxon>Candidatus Obscuribacter</taxon>
    </lineage>
</organism>
<dbReference type="CDD" id="cd02165">
    <property type="entry name" value="NMNAT"/>
    <property type="match status" value="1"/>
</dbReference>
<dbReference type="Proteomes" id="UP000664277">
    <property type="component" value="Unassembled WGS sequence"/>
</dbReference>
<keyword evidence="5 10" id="KW-0548">Nucleotidyltransferase</keyword>
<feature type="compositionally biased region" description="Basic and acidic residues" evidence="11">
    <location>
        <begin position="172"/>
        <end position="181"/>
    </location>
</feature>
<dbReference type="AlphaFoldDB" id="A0A8J7TL53"/>
<keyword evidence="3 10" id="KW-0662">Pyridine nucleotide biosynthesis</keyword>
<accession>A0A8J7TL53</accession>
<evidence type="ECO:0000256" key="11">
    <source>
        <dbReference type="SAM" id="MobiDB-lite"/>
    </source>
</evidence>
<evidence type="ECO:0000256" key="1">
    <source>
        <dbReference type="ARBA" id="ARBA00002324"/>
    </source>
</evidence>
<dbReference type="Gene3D" id="3.40.50.620">
    <property type="entry name" value="HUPs"/>
    <property type="match status" value="1"/>
</dbReference>
<evidence type="ECO:0000256" key="2">
    <source>
        <dbReference type="ARBA" id="ARBA00005019"/>
    </source>
</evidence>
<dbReference type="InterPro" id="IPR014729">
    <property type="entry name" value="Rossmann-like_a/b/a_fold"/>
</dbReference>
<dbReference type="PANTHER" id="PTHR39321">
    <property type="entry name" value="NICOTINATE-NUCLEOTIDE ADENYLYLTRANSFERASE-RELATED"/>
    <property type="match status" value="1"/>
</dbReference>
<dbReference type="Pfam" id="PF01467">
    <property type="entry name" value="CTP_transf_like"/>
    <property type="match status" value="1"/>
</dbReference>
<sequence length="252" mass="28082">MQEIGLFCGTFNPVHLGHLLIAEAARSQFALDKVIFVVSPHPPHRNNRELLDGEARYSLLCRAIAENQYFQASDLELKRQGKSYTIDTVESLEAQFPDARISLIIGSDNLKSFDTWHRYQDLAKQVRLLVVPRLRVVQATAEGCTTTTSLGQSQTSDKSGSNKSDSNISESDNNRSEKNAEEMTASLDSSQTLAHYLSLYPQVELVDFPGVAISASEVRKRIKEGKSVLYMVPPAVCQLIDKNGYYKVPMVK</sequence>
<gene>
    <name evidence="10 13" type="primary">nadD</name>
    <name evidence="13" type="ORF">J0M35_07705</name>
</gene>
<dbReference type="HAMAP" id="MF_00244">
    <property type="entry name" value="NaMN_adenylyltr"/>
    <property type="match status" value="1"/>
</dbReference>
<dbReference type="SUPFAM" id="SSF52374">
    <property type="entry name" value="Nucleotidylyl transferase"/>
    <property type="match status" value="1"/>
</dbReference>
<evidence type="ECO:0000256" key="3">
    <source>
        <dbReference type="ARBA" id="ARBA00022642"/>
    </source>
</evidence>
<comment type="similarity">
    <text evidence="10">Belongs to the NadD family.</text>
</comment>
<evidence type="ECO:0000256" key="7">
    <source>
        <dbReference type="ARBA" id="ARBA00022840"/>
    </source>
</evidence>
<evidence type="ECO:0000256" key="8">
    <source>
        <dbReference type="ARBA" id="ARBA00023027"/>
    </source>
</evidence>
<proteinExistence type="inferred from homology"/>
<keyword evidence="6 10" id="KW-0547">Nucleotide-binding</keyword>
<protein>
    <recommendedName>
        <fullName evidence="10">Probable nicotinate-nucleotide adenylyltransferase</fullName>
        <ecNumber evidence="10">2.7.7.18</ecNumber>
    </recommendedName>
    <alternativeName>
        <fullName evidence="10">Deamido-NAD(+) diphosphorylase</fullName>
    </alternativeName>
    <alternativeName>
        <fullName evidence="10">Deamido-NAD(+) pyrophosphorylase</fullName>
    </alternativeName>
    <alternativeName>
        <fullName evidence="10">Nicotinate mononucleotide adenylyltransferase</fullName>
        <shortName evidence="10">NaMN adenylyltransferase</shortName>
    </alternativeName>
</protein>
<dbReference type="PANTHER" id="PTHR39321:SF3">
    <property type="entry name" value="PHOSPHOPANTETHEINE ADENYLYLTRANSFERASE"/>
    <property type="match status" value="1"/>
</dbReference>
<dbReference type="UniPathway" id="UPA00253">
    <property type="reaction ID" value="UER00332"/>
</dbReference>
<dbReference type="GO" id="GO:0004515">
    <property type="term" value="F:nicotinate-nucleotide adenylyltransferase activity"/>
    <property type="evidence" value="ECO:0007669"/>
    <property type="project" value="UniProtKB-UniRule"/>
</dbReference>
<comment type="function">
    <text evidence="1 10">Catalyzes the reversible adenylation of nicotinate mononucleotide (NaMN) to nicotinic acid adenine dinucleotide (NaAD).</text>
</comment>
<evidence type="ECO:0000259" key="12">
    <source>
        <dbReference type="Pfam" id="PF01467"/>
    </source>
</evidence>
<comment type="catalytic activity">
    <reaction evidence="9 10">
        <text>nicotinate beta-D-ribonucleotide + ATP + H(+) = deamido-NAD(+) + diphosphate</text>
        <dbReference type="Rhea" id="RHEA:22860"/>
        <dbReference type="ChEBI" id="CHEBI:15378"/>
        <dbReference type="ChEBI" id="CHEBI:30616"/>
        <dbReference type="ChEBI" id="CHEBI:33019"/>
        <dbReference type="ChEBI" id="CHEBI:57502"/>
        <dbReference type="ChEBI" id="CHEBI:58437"/>
        <dbReference type="EC" id="2.7.7.18"/>
    </reaction>
</comment>
<dbReference type="EC" id="2.7.7.18" evidence="10"/>
<evidence type="ECO:0000256" key="4">
    <source>
        <dbReference type="ARBA" id="ARBA00022679"/>
    </source>
</evidence>
<name>A0A8J7TL53_9BACT</name>
<keyword evidence="8 10" id="KW-0520">NAD</keyword>
<comment type="pathway">
    <text evidence="2 10">Cofactor biosynthesis; NAD(+) biosynthesis; deamido-NAD(+) from nicotinate D-ribonucleotide: step 1/1.</text>
</comment>
<keyword evidence="7 10" id="KW-0067">ATP-binding</keyword>
<dbReference type="GO" id="GO:0005524">
    <property type="term" value="F:ATP binding"/>
    <property type="evidence" value="ECO:0007669"/>
    <property type="project" value="UniProtKB-KW"/>
</dbReference>
<dbReference type="NCBIfam" id="TIGR00125">
    <property type="entry name" value="cyt_tran_rel"/>
    <property type="match status" value="1"/>
</dbReference>
<dbReference type="NCBIfam" id="TIGR00482">
    <property type="entry name" value="nicotinate (nicotinamide) nucleotide adenylyltransferase"/>
    <property type="match status" value="1"/>
</dbReference>
<evidence type="ECO:0000313" key="13">
    <source>
        <dbReference type="EMBL" id="MBN8660234.1"/>
    </source>
</evidence>
<feature type="domain" description="Cytidyltransferase-like" evidence="12">
    <location>
        <begin position="6"/>
        <end position="147"/>
    </location>
</feature>
<evidence type="ECO:0000256" key="9">
    <source>
        <dbReference type="ARBA" id="ARBA00048721"/>
    </source>
</evidence>
<evidence type="ECO:0000256" key="6">
    <source>
        <dbReference type="ARBA" id="ARBA00022741"/>
    </source>
</evidence>
<evidence type="ECO:0000313" key="14">
    <source>
        <dbReference type="Proteomes" id="UP000664277"/>
    </source>
</evidence>
<dbReference type="NCBIfam" id="NF000840">
    <property type="entry name" value="PRK00071.1-3"/>
    <property type="match status" value="1"/>
</dbReference>
<dbReference type="EMBL" id="JAFLCK010000008">
    <property type="protein sequence ID" value="MBN8660234.1"/>
    <property type="molecule type" value="Genomic_DNA"/>
</dbReference>
<comment type="caution">
    <text evidence="13">The sequence shown here is derived from an EMBL/GenBank/DDBJ whole genome shotgun (WGS) entry which is preliminary data.</text>
</comment>
<dbReference type="GO" id="GO:0009435">
    <property type="term" value="P:NAD+ biosynthetic process"/>
    <property type="evidence" value="ECO:0007669"/>
    <property type="project" value="UniProtKB-UniRule"/>
</dbReference>
<feature type="compositionally biased region" description="Low complexity" evidence="11">
    <location>
        <begin position="145"/>
        <end position="171"/>
    </location>
</feature>
<evidence type="ECO:0000256" key="5">
    <source>
        <dbReference type="ARBA" id="ARBA00022695"/>
    </source>
</evidence>
<dbReference type="InterPro" id="IPR005248">
    <property type="entry name" value="NadD/NMNAT"/>
</dbReference>
<dbReference type="InterPro" id="IPR004821">
    <property type="entry name" value="Cyt_trans-like"/>
</dbReference>
<reference evidence="13" key="1">
    <citation type="submission" date="2021-02" db="EMBL/GenBank/DDBJ databases">
        <title>Genome-Resolved Metagenomics of a Microbial Community Performing Photosynthetic Biological Nutrient Removal.</title>
        <authorList>
            <person name="Mcdaniel E.A."/>
        </authorList>
    </citation>
    <scope>NUCLEOTIDE SEQUENCE</scope>
    <source>
        <strain evidence="13">UWPOB_OBS1</strain>
    </source>
</reference>
<keyword evidence="4 10" id="KW-0808">Transferase</keyword>
<evidence type="ECO:0000256" key="10">
    <source>
        <dbReference type="HAMAP-Rule" id="MF_00244"/>
    </source>
</evidence>